<gene>
    <name evidence="11" type="ORF">VKT23_020749</name>
</gene>
<evidence type="ECO:0000256" key="1">
    <source>
        <dbReference type="ARBA" id="ARBA00000707"/>
    </source>
</evidence>
<evidence type="ECO:0000313" key="11">
    <source>
        <dbReference type="EMBL" id="KAK7433509.1"/>
    </source>
</evidence>
<feature type="region of interest" description="Disordered" evidence="7">
    <location>
        <begin position="2295"/>
        <end position="2335"/>
    </location>
</feature>
<proteinExistence type="predicted"/>
<evidence type="ECO:0000256" key="2">
    <source>
        <dbReference type="ARBA" id="ARBA00012759"/>
    </source>
</evidence>
<accession>A0ABR1IKZ7</accession>
<feature type="compositionally biased region" description="Basic and acidic residues" evidence="7">
    <location>
        <begin position="2311"/>
        <end position="2335"/>
    </location>
</feature>
<comment type="caution">
    <text evidence="11">The sequence shown here is derived from an EMBL/GenBank/DDBJ whole genome shotgun (WGS) entry which is preliminary data.</text>
</comment>
<reference evidence="11 12" key="1">
    <citation type="submission" date="2024-01" db="EMBL/GenBank/DDBJ databases">
        <title>A draft genome for the cacao thread blight pathogen Marasmiellus scandens.</title>
        <authorList>
            <person name="Baruah I.K."/>
            <person name="Leung J."/>
            <person name="Bukari Y."/>
            <person name="Amoako-Attah I."/>
            <person name="Meinhardt L.W."/>
            <person name="Bailey B.A."/>
            <person name="Cohen S.P."/>
        </authorList>
    </citation>
    <scope>NUCLEOTIDE SEQUENCE [LARGE SCALE GENOMIC DNA]</scope>
    <source>
        <strain evidence="11 12">GH-19</strain>
    </source>
</reference>
<dbReference type="Gene3D" id="3.40.50.300">
    <property type="entry name" value="P-loop containing nucleotide triphosphate hydrolases"/>
    <property type="match status" value="1"/>
</dbReference>
<comment type="catalytic activity">
    <reaction evidence="1">
        <text>Thiol-dependent hydrolysis of ester, thioester, amide, peptide and isopeptide bonds formed by the C-terminal Gly of ubiquitin (a 76-residue protein attached to proteins as an intracellular targeting signal).</text>
        <dbReference type="EC" id="3.4.19.12"/>
    </reaction>
</comment>
<evidence type="ECO:0000256" key="6">
    <source>
        <dbReference type="ARBA" id="ARBA00022807"/>
    </source>
</evidence>
<evidence type="ECO:0000256" key="8">
    <source>
        <dbReference type="SAM" id="SignalP"/>
    </source>
</evidence>
<evidence type="ECO:0000256" key="4">
    <source>
        <dbReference type="ARBA" id="ARBA00022786"/>
    </source>
</evidence>
<feature type="domain" description="DUF3638" evidence="9">
    <location>
        <begin position="1494"/>
        <end position="1716"/>
    </location>
</feature>
<dbReference type="Proteomes" id="UP001498398">
    <property type="component" value="Unassembled WGS sequence"/>
</dbReference>
<dbReference type="Pfam" id="PF12340">
    <property type="entry name" value="DUF3638"/>
    <property type="match status" value="1"/>
</dbReference>
<feature type="domain" description="DUF3645" evidence="10">
    <location>
        <begin position="1841"/>
        <end position="1873"/>
    </location>
</feature>
<dbReference type="PANTHER" id="PTHR13367:SF33">
    <property type="entry name" value="P-LOOP CONTAINING NUCLEOSIDE TRIPHOSPHATE HYDROLASE PROTEIN"/>
    <property type="match status" value="1"/>
</dbReference>
<feature type="chain" id="PRO_5046815580" description="ubiquitinyl hydrolase 1" evidence="8">
    <location>
        <begin position="20"/>
        <end position="2577"/>
    </location>
</feature>
<evidence type="ECO:0000256" key="3">
    <source>
        <dbReference type="ARBA" id="ARBA00022670"/>
    </source>
</evidence>
<sequence length="2577" mass="295869">MILTLFNIWVALDKIVTNAHPLLKDYRPEIPLTLFEPLLLKRSRHLDRILLLHQYLCERYTRSSGGSVFTDGIHSDSFPVRFFDESPDLKNLKAEIECSATEERERKRREFEQKQKKLDDLQARRPSDCDRDERGYHSWRRCNRCCIKNEIDRITIDIHEWPIPSDPLAAKVVVFELARPSDYVIWRDITYTLLNDLCQSHRSSDNRRLSPNVTLQDYSGLKRWIKKTGRISLASVDKPFGKSHYSGFGFNGVHLSNILVNHGAHYQLYDSTKSLSASYPFSDLSIRHLCTFQVSVDGPYAKLQPTVSSTEYFSNWIIANQSECPKELNLHEFISFGTLRSGERLQWLNIARELRTRTLTFHREDVYLLLAQCAWQIGTISEQKFISHSDLTLPDFCRVILRELKELVEDIRSNWMEAPAMRSAIVICSRILAVNHDGSVQALGSELMKLARKVICSWLESLSKTPMDMNEDVRRERQLNICELALSFRSTYDVDPQNLVNSMRESTDVSGFIECSIRKFNNIPPLWNNLPRHIQLLLYRDRRLSHSVESFLSEKILRGNMAVSGYRPAGSWDLFKDRWISASTAPSSTLSRQELHLNLLDGSMMVDGKPLKGLPAEFSSHPTFQRIFGSVVFEVASSGIDGFSFVTGNDVKGYPKTHFGMQGEDLVIRTDSGSMQLELIPDYKFIGDIPQLLVQECVHWLNIERQEIEVRPITSLWESSSTIWRLSLCTNGFEMVNTKQSEDKLLDRYSDTFQKVVTQLCPLEHARFITVKVSPALQVTADLPRFRLAFIIDRDGNLACENYPGMHIARSRSIGTFIGLKNMLILESDLPVRPTKILVPSGTIHISRNDYHHVAVTIGVLMEQTCAQFLEYTVRSDLGSLDGDGSIASHFYQAYLHALTSHCLPDPFLGRTGTDESLCLLSSARSYSLQGLQDIDFNIIERIRSLTPQRCFYPQHLKVMQIISWSHQIPFLSQHPLFLAETISILEHYKKLQIFEKEVLLPDILPDQSQQELINRDRLRNQNYFLDYLSFGSWDKDLIYSVPQDLELADEAAAYTVASAIFAVNGTAGSSSICKVRILNVLEDWGIISGSENGLLSLSYKQKYWLYDSRDNHHNDILATGKYWLTIYDLSRDGAQNVEKKKLRLLFSLSALGYSNPTYFDLITVIIDFATNPIFAKISPPDSPSYDLSKGFIPTNDQVSAIINEYPISMSNSPASHIPQRYGESAADYRKRQENQYYSERESGKSNVASNLIRQWPCVDPYYPSNCSHSSYFSDQCMEDVRKLFQSCSRNVKLRDYVEKIQTTLEGRVYRVPLHNQVNLDPGLLVPPKHELYPDADACTSIHVLLRRRSAPQFSPLKSLSARLSLSKRSTKIGKLLGSELEDSANALTNHHDTKGHEDILKGIQDQLSPKSDKEKILSHSGFWPSMTKRALLKLLSHDEKGSLCKSWRQAIAFYGSKLAEHQRMGRVTYYSSLGDRDAAAREMENDCSSFIDLDWLLIQISGNFKARDLQVQMAEKMMEPPQSRNSVFQLNMGEGKTSVIVPMIASTLSNHKRLVRVVVLKALSTQMFQLLIERLAGLANRQIYYLPFSRDLKVDRDVMEVIQSLHQECMENGGILVAQPEHILSFRLMGIDQILHPRIRDLQNSEEPVSQMLVQSHLWLNEYSRDILDESDEILHARYQLIYTVGNPERFEDHPNRWTTVQELFSILMWRIKEIQKYYPSDLELETEHKYPSIFPIIKLKTGTKACDELFNRVVSDILKGKLSNYPFENIPGNIQKIAGFFIQSWDDNELRNEDLECLKSYFGQTSTWKGLLLLRGLIRHGIIAYTLAERRWRVDYGLDKKRTLLAIPYRAKDVPSPRAEFGHPDVAVCLTCLSYYYQGLSMDQLEDCFEILMKSDNPDQEYERWRRDVEAEEVPKRINGINLRDSLQRTGILFPHFTRNKAVIDFFLSEVVFPKYAKQFPHKLSTSGWDLVEKKDNFITGFSGTKDSQHLLPTMISQSDPLGQESTNATVIQYLLQSENYYHCTTDNYKPLPAIEFLKQVVDPSNKIRVLLDVGAQILELSNEEVGRKWLEKVQDSQVEAAVFINEQDQIVVVDRLGIVEPLTSSQYRSQMHKCVIYLDEAHTRGTDLKLPKDFRAAVTLGPKVTKDRLIQGCMRMRKLGRGQSVVLFAPFKIDQQIRQIAGVEGDAHVSMLNVLEWVYSETMDDIERHLPHWIKQGADYIHREKGWNNFRASKFKSIHELEVWRQPEAQTLEEMYGIKSIREASYTGPDFGTYKEEYHQINKKCDQLGFDVSSQNTSRTGVNEEQEREVSNEIEQQRETERPPPIDPADHKIRDGVQKFTETGIIPSRTDDFISLFEYFDPDKTLGSEIWAKGLLSTLDFVHTVKDKPAIGDYMRPVTWIVSGGYLNTDETTPVLVVFSPYEANELRPAIEKSNKLHLHIYAPRVTQAQHSFEDLRFHVIPPLPKSDPPSSYASMIMQLNLFAGQLYLNNWQTYQDLCTFLGLHIARQPNGQCEPDGFVMPEHRKEFCRFEKSPLNMLKQLFAKRRKGNGFSMTHMGRILGGRSLAEEDFKSE</sequence>
<dbReference type="InterPro" id="IPR022099">
    <property type="entry name" value="DUF3638"/>
</dbReference>
<keyword evidence="8" id="KW-0732">Signal</keyword>
<keyword evidence="12" id="KW-1185">Reference proteome</keyword>
<keyword evidence="4" id="KW-0833">Ubl conjugation pathway</keyword>
<dbReference type="EMBL" id="JBANRG010000155">
    <property type="protein sequence ID" value="KAK7433509.1"/>
    <property type="molecule type" value="Genomic_DNA"/>
</dbReference>
<organism evidence="11 12">
    <name type="scientific">Marasmiellus scandens</name>
    <dbReference type="NCBI Taxonomy" id="2682957"/>
    <lineage>
        <taxon>Eukaryota</taxon>
        <taxon>Fungi</taxon>
        <taxon>Dikarya</taxon>
        <taxon>Basidiomycota</taxon>
        <taxon>Agaricomycotina</taxon>
        <taxon>Agaricomycetes</taxon>
        <taxon>Agaricomycetidae</taxon>
        <taxon>Agaricales</taxon>
        <taxon>Marasmiineae</taxon>
        <taxon>Omphalotaceae</taxon>
        <taxon>Marasmiellus</taxon>
    </lineage>
</organism>
<evidence type="ECO:0000256" key="7">
    <source>
        <dbReference type="SAM" id="MobiDB-lite"/>
    </source>
</evidence>
<feature type="signal peptide" evidence="8">
    <location>
        <begin position="1"/>
        <end position="19"/>
    </location>
</feature>
<evidence type="ECO:0000259" key="10">
    <source>
        <dbReference type="Pfam" id="PF12359"/>
    </source>
</evidence>
<dbReference type="InterPro" id="IPR022105">
    <property type="entry name" value="DUF3645"/>
</dbReference>
<feature type="region of interest" description="Disordered" evidence="7">
    <location>
        <begin position="105"/>
        <end position="133"/>
    </location>
</feature>
<protein>
    <recommendedName>
        <fullName evidence="2">ubiquitinyl hydrolase 1</fullName>
        <ecNumber evidence="2">3.4.19.12</ecNumber>
    </recommendedName>
</protein>
<evidence type="ECO:0000259" key="9">
    <source>
        <dbReference type="Pfam" id="PF12340"/>
    </source>
</evidence>
<feature type="compositionally biased region" description="Polar residues" evidence="7">
    <location>
        <begin position="2295"/>
        <end position="2306"/>
    </location>
</feature>
<evidence type="ECO:0000313" key="12">
    <source>
        <dbReference type="Proteomes" id="UP001498398"/>
    </source>
</evidence>
<dbReference type="PANTHER" id="PTHR13367">
    <property type="entry name" value="UBIQUITIN THIOESTERASE"/>
    <property type="match status" value="1"/>
</dbReference>
<dbReference type="InterPro" id="IPR051346">
    <property type="entry name" value="OTU_Deubiquitinase"/>
</dbReference>
<dbReference type="EC" id="3.4.19.12" evidence="2"/>
<evidence type="ECO:0000256" key="5">
    <source>
        <dbReference type="ARBA" id="ARBA00022801"/>
    </source>
</evidence>
<dbReference type="InterPro" id="IPR027417">
    <property type="entry name" value="P-loop_NTPase"/>
</dbReference>
<dbReference type="SUPFAM" id="SSF52540">
    <property type="entry name" value="P-loop containing nucleoside triphosphate hydrolases"/>
    <property type="match status" value="1"/>
</dbReference>
<dbReference type="Pfam" id="PF12359">
    <property type="entry name" value="DUF3645"/>
    <property type="match status" value="1"/>
</dbReference>
<keyword evidence="6" id="KW-0788">Thiol protease</keyword>
<keyword evidence="3" id="KW-0645">Protease</keyword>
<name>A0ABR1IKZ7_9AGAR</name>
<keyword evidence="5" id="KW-0378">Hydrolase</keyword>